<dbReference type="InterPro" id="IPR025705">
    <property type="entry name" value="Beta_hexosaminidase_sua/sub"/>
</dbReference>
<dbReference type="SUPFAM" id="SSF55545">
    <property type="entry name" value="beta-N-acetylhexosaminidase-like domain"/>
    <property type="match status" value="1"/>
</dbReference>
<feature type="domain" description="Glycoside hydrolase family 20 catalytic" evidence="8">
    <location>
        <begin position="145"/>
        <end position="493"/>
    </location>
</feature>
<evidence type="ECO:0000313" key="11">
    <source>
        <dbReference type="Proteomes" id="UP000824259"/>
    </source>
</evidence>
<dbReference type="EMBL" id="DWYR01000009">
    <property type="protein sequence ID" value="HJA98645.1"/>
    <property type="molecule type" value="Genomic_DNA"/>
</dbReference>
<evidence type="ECO:0000259" key="9">
    <source>
        <dbReference type="Pfam" id="PF02838"/>
    </source>
</evidence>
<evidence type="ECO:0000313" key="10">
    <source>
        <dbReference type="EMBL" id="HJA98645.1"/>
    </source>
</evidence>
<dbReference type="SUPFAM" id="SSF51445">
    <property type="entry name" value="(Trans)glycosidases"/>
    <property type="match status" value="1"/>
</dbReference>
<feature type="chain" id="PRO_5039260726" description="beta-N-acetylhexosaminidase" evidence="7">
    <location>
        <begin position="21"/>
        <end position="719"/>
    </location>
</feature>
<keyword evidence="5" id="KW-0326">Glycosidase</keyword>
<gene>
    <name evidence="10" type="ORF">H9779_03470</name>
</gene>
<dbReference type="Pfam" id="PF00728">
    <property type="entry name" value="Glyco_hydro_20"/>
    <property type="match status" value="1"/>
</dbReference>
<dbReference type="Gene3D" id="3.30.379.10">
    <property type="entry name" value="Chitobiase/beta-hexosaminidase domain 2-like"/>
    <property type="match status" value="1"/>
</dbReference>
<comment type="catalytic activity">
    <reaction evidence="1">
        <text>Hydrolysis of terminal non-reducing N-acetyl-D-hexosamine residues in N-acetyl-beta-D-hexosaminides.</text>
        <dbReference type="EC" id="3.2.1.52"/>
    </reaction>
</comment>
<accession>A0A9D2ICE6</accession>
<dbReference type="GO" id="GO:0004563">
    <property type="term" value="F:beta-N-acetylhexosaminidase activity"/>
    <property type="evidence" value="ECO:0007669"/>
    <property type="project" value="UniProtKB-EC"/>
</dbReference>
<dbReference type="PANTHER" id="PTHR22600">
    <property type="entry name" value="BETA-HEXOSAMINIDASE"/>
    <property type="match status" value="1"/>
</dbReference>
<evidence type="ECO:0000256" key="7">
    <source>
        <dbReference type="SAM" id="SignalP"/>
    </source>
</evidence>
<sequence>MKPRLLILMTVILFCRTAIAGIIPSPQSRTFCNGYFTLDPRTAISADTASAPLAIYLQEYLPIMGFCGQLFTAQAIVMQVDPELAEEAYRLSVQPERIEITGGGYGGVFNGIQTLFQLLPSDVYAKQLQLPVKIACQKIEDAPRYSYRGQHLDVARTWMDESRVKRYIDFISYHKINKLHFHLTDDEGWRIEIRSHPELATIGGFRGGDSPIRAIYGKWDEKYGGYFTQDEIKELIAYAAIRNVEIIPEIDLPGHSRTIARIHPEILCNYTPDTAPSNGYDERSAWCVAREENYALLEDILTEVCELFPSKYIHIGGDEVQMEQWMRCPDCRALMQREGMSDPAQLQRLFMTRMMAILEKNGKYPAVWNEAIRGGQLPQQSRVHGWENLKACREATSQGYRTVVMPGEYFYFDMRQSAHEPGHNWAAIFDARKVYSFDPASLGFTAAEIKHIEGFEGAFWSEIPVSQHPETPDYTDYMLFPRVCALAERCWNENPPAWEEFYRTLTGSHYDRMSAMGIRFRLSPPAVSFRDGVLQAGTDDGSALFYRLETDSVWSPYQGPIRTDHPERYLFESRKGSGQSPEVGAPQFYRTIQPPVRITSSMPAGSKSPFARAEQYKAFARTTRTCRPGDWVLFSFDNPVRCREIFVQTGYLQLPRLIFNSGYAEVSYDGQNFEQAGALEQGSITIRPEGCPVYAIRITATCPDNGSSSVIIQPLRIKP</sequence>
<dbReference type="PANTHER" id="PTHR22600:SF57">
    <property type="entry name" value="BETA-N-ACETYLHEXOSAMINIDASE"/>
    <property type="match status" value="1"/>
</dbReference>
<feature type="signal peptide" evidence="7">
    <location>
        <begin position="1"/>
        <end position="20"/>
    </location>
</feature>
<dbReference type="InterPro" id="IPR029018">
    <property type="entry name" value="Hex-like_dom2"/>
</dbReference>
<dbReference type="InterPro" id="IPR017853">
    <property type="entry name" value="GH"/>
</dbReference>
<evidence type="ECO:0000256" key="4">
    <source>
        <dbReference type="ARBA" id="ARBA00022801"/>
    </source>
</evidence>
<dbReference type="EC" id="3.2.1.52" evidence="3"/>
<evidence type="ECO:0000256" key="5">
    <source>
        <dbReference type="ARBA" id="ARBA00023295"/>
    </source>
</evidence>
<reference evidence="10" key="1">
    <citation type="journal article" date="2021" name="PeerJ">
        <title>Extensive microbial diversity within the chicken gut microbiome revealed by metagenomics and culture.</title>
        <authorList>
            <person name="Gilroy R."/>
            <person name="Ravi A."/>
            <person name="Getino M."/>
            <person name="Pursley I."/>
            <person name="Horton D.L."/>
            <person name="Alikhan N.F."/>
            <person name="Baker D."/>
            <person name="Gharbi K."/>
            <person name="Hall N."/>
            <person name="Watson M."/>
            <person name="Adriaenssens E.M."/>
            <person name="Foster-Nyarko E."/>
            <person name="Jarju S."/>
            <person name="Secka A."/>
            <person name="Antonio M."/>
            <person name="Oren A."/>
            <person name="Chaudhuri R.R."/>
            <person name="La Ragione R."/>
            <person name="Hildebrand F."/>
            <person name="Pallen M.J."/>
        </authorList>
    </citation>
    <scope>NUCLEOTIDE SEQUENCE</scope>
    <source>
        <strain evidence="10">CHK169-11906</strain>
    </source>
</reference>
<evidence type="ECO:0000256" key="3">
    <source>
        <dbReference type="ARBA" id="ARBA00012663"/>
    </source>
</evidence>
<dbReference type="Gene3D" id="3.20.20.80">
    <property type="entry name" value="Glycosidases"/>
    <property type="match status" value="1"/>
</dbReference>
<dbReference type="AlphaFoldDB" id="A0A9D2ICE6"/>
<keyword evidence="4" id="KW-0378">Hydrolase</keyword>
<dbReference type="PRINTS" id="PR00738">
    <property type="entry name" value="GLHYDRLASE20"/>
</dbReference>
<protein>
    <recommendedName>
        <fullName evidence="3">beta-N-acetylhexosaminidase</fullName>
        <ecNumber evidence="3">3.2.1.52</ecNumber>
    </recommendedName>
</protein>
<dbReference type="CDD" id="cd06563">
    <property type="entry name" value="GH20_chitobiase-like"/>
    <property type="match status" value="1"/>
</dbReference>
<keyword evidence="7" id="KW-0732">Signal</keyword>
<dbReference type="Pfam" id="PF02838">
    <property type="entry name" value="Glyco_hydro_20b"/>
    <property type="match status" value="1"/>
</dbReference>
<comment type="similarity">
    <text evidence="2">Belongs to the glycosyl hydrolase 20 family.</text>
</comment>
<dbReference type="Proteomes" id="UP000824259">
    <property type="component" value="Unassembled WGS sequence"/>
</dbReference>
<evidence type="ECO:0000256" key="2">
    <source>
        <dbReference type="ARBA" id="ARBA00006285"/>
    </source>
</evidence>
<dbReference type="GO" id="GO:0030203">
    <property type="term" value="P:glycosaminoglycan metabolic process"/>
    <property type="evidence" value="ECO:0007669"/>
    <property type="project" value="TreeGrafter"/>
</dbReference>
<evidence type="ECO:0000256" key="6">
    <source>
        <dbReference type="PIRSR" id="PIRSR625705-1"/>
    </source>
</evidence>
<comment type="caution">
    <text evidence="10">The sequence shown here is derived from an EMBL/GenBank/DDBJ whole genome shotgun (WGS) entry which is preliminary data.</text>
</comment>
<feature type="domain" description="Beta-hexosaminidase bacterial type N-terminal" evidence="9">
    <location>
        <begin position="21"/>
        <end position="142"/>
    </location>
</feature>
<dbReference type="InterPro" id="IPR015883">
    <property type="entry name" value="Glyco_hydro_20_cat"/>
</dbReference>
<evidence type="ECO:0000256" key="1">
    <source>
        <dbReference type="ARBA" id="ARBA00001231"/>
    </source>
</evidence>
<evidence type="ECO:0000259" key="8">
    <source>
        <dbReference type="Pfam" id="PF00728"/>
    </source>
</evidence>
<name>A0A9D2ICE6_9BACT</name>
<feature type="active site" description="Proton donor" evidence="6">
    <location>
        <position position="319"/>
    </location>
</feature>
<proteinExistence type="inferred from homology"/>
<organism evidence="10 11">
    <name type="scientific">Candidatus Alistipes avicola</name>
    <dbReference type="NCBI Taxonomy" id="2838432"/>
    <lineage>
        <taxon>Bacteria</taxon>
        <taxon>Pseudomonadati</taxon>
        <taxon>Bacteroidota</taxon>
        <taxon>Bacteroidia</taxon>
        <taxon>Bacteroidales</taxon>
        <taxon>Rikenellaceae</taxon>
        <taxon>Alistipes</taxon>
    </lineage>
</organism>
<dbReference type="GO" id="GO:0016020">
    <property type="term" value="C:membrane"/>
    <property type="evidence" value="ECO:0007669"/>
    <property type="project" value="TreeGrafter"/>
</dbReference>
<dbReference type="GO" id="GO:0005975">
    <property type="term" value="P:carbohydrate metabolic process"/>
    <property type="evidence" value="ECO:0007669"/>
    <property type="project" value="InterPro"/>
</dbReference>
<dbReference type="InterPro" id="IPR015882">
    <property type="entry name" value="HEX_bac_N"/>
</dbReference>
<reference evidence="10" key="2">
    <citation type="submission" date="2021-04" db="EMBL/GenBank/DDBJ databases">
        <authorList>
            <person name="Gilroy R."/>
        </authorList>
    </citation>
    <scope>NUCLEOTIDE SEQUENCE</scope>
    <source>
        <strain evidence="10">CHK169-11906</strain>
    </source>
</reference>